<feature type="region of interest" description="Disordered" evidence="1">
    <location>
        <begin position="60"/>
        <end position="81"/>
    </location>
</feature>
<evidence type="ECO:0000256" key="1">
    <source>
        <dbReference type="SAM" id="MobiDB-lite"/>
    </source>
</evidence>
<proteinExistence type="predicted"/>
<protein>
    <submittedName>
        <fullName evidence="2">Uncharacterized protein</fullName>
    </submittedName>
</protein>
<organism evidence="2 3">
    <name type="scientific">Actinomadura darangshiensis</name>
    <dbReference type="NCBI Taxonomy" id="705336"/>
    <lineage>
        <taxon>Bacteria</taxon>
        <taxon>Bacillati</taxon>
        <taxon>Actinomycetota</taxon>
        <taxon>Actinomycetes</taxon>
        <taxon>Streptosporangiales</taxon>
        <taxon>Thermomonosporaceae</taxon>
        <taxon>Actinomadura</taxon>
    </lineage>
</organism>
<dbReference type="OrthoDB" id="3483900at2"/>
<name>A0A4R4ZMX2_9ACTN</name>
<accession>A0A4R4ZMX2</accession>
<dbReference type="AlphaFoldDB" id="A0A4R4ZMX2"/>
<gene>
    <name evidence="2" type="ORF">E1293_46045</name>
</gene>
<dbReference type="RefSeq" id="WP_132206338.1">
    <property type="nucleotide sequence ID" value="NZ_SMKY01000540.1"/>
</dbReference>
<evidence type="ECO:0000313" key="3">
    <source>
        <dbReference type="Proteomes" id="UP000295578"/>
    </source>
</evidence>
<reference evidence="2 3" key="1">
    <citation type="submission" date="2019-03" db="EMBL/GenBank/DDBJ databases">
        <title>Draft genome sequences of novel Actinobacteria.</title>
        <authorList>
            <person name="Sahin N."/>
            <person name="Ay H."/>
            <person name="Saygin H."/>
        </authorList>
    </citation>
    <scope>NUCLEOTIDE SEQUENCE [LARGE SCALE GENOMIC DNA]</scope>
    <source>
        <strain evidence="2 3">DSM 45941</strain>
    </source>
</reference>
<dbReference type="EMBL" id="SMKY01000540">
    <property type="protein sequence ID" value="TDD59945.1"/>
    <property type="molecule type" value="Genomic_DNA"/>
</dbReference>
<sequence>MPNPVTCWYGKATGSWWAVARDGAGRWRLVEAASQAELGRRLTELGAHGYAALAQPILPSRSGVPPVQSAARPNHAPRHHY</sequence>
<dbReference type="Proteomes" id="UP000295578">
    <property type="component" value="Unassembled WGS sequence"/>
</dbReference>
<comment type="caution">
    <text evidence="2">The sequence shown here is derived from an EMBL/GenBank/DDBJ whole genome shotgun (WGS) entry which is preliminary data.</text>
</comment>
<keyword evidence="3" id="KW-1185">Reference proteome</keyword>
<evidence type="ECO:0000313" key="2">
    <source>
        <dbReference type="EMBL" id="TDD59945.1"/>
    </source>
</evidence>